<reference evidence="2 3" key="1">
    <citation type="submission" date="2019-07" db="EMBL/GenBank/DDBJ databases">
        <title>Venturia inaequalis Genome Resource.</title>
        <authorList>
            <person name="Lichtner F.J."/>
        </authorList>
    </citation>
    <scope>NUCLEOTIDE SEQUENCE [LARGE SCALE GENOMIC DNA]</scope>
    <source>
        <strain evidence="2 3">DMI_063113</strain>
    </source>
</reference>
<name>A0A8H3VLY2_VENIN</name>
<accession>A0A8H3VLY2</accession>
<evidence type="ECO:0000313" key="3">
    <source>
        <dbReference type="Proteomes" id="UP000490939"/>
    </source>
</evidence>
<evidence type="ECO:0000313" key="2">
    <source>
        <dbReference type="EMBL" id="KAE9990360.1"/>
    </source>
</evidence>
<evidence type="ECO:0000256" key="1">
    <source>
        <dbReference type="SAM" id="MobiDB-lite"/>
    </source>
</evidence>
<dbReference type="EMBL" id="WNWR01000141">
    <property type="protein sequence ID" value="KAE9990360.1"/>
    <property type="molecule type" value="Genomic_DNA"/>
</dbReference>
<dbReference type="AlphaFoldDB" id="A0A8H3VLY2"/>
<protein>
    <submittedName>
        <fullName evidence="2">Uncharacterized protein</fullName>
    </submittedName>
</protein>
<feature type="region of interest" description="Disordered" evidence="1">
    <location>
        <begin position="151"/>
        <end position="183"/>
    </location>
</feature>
<dbReference type="Proteomes" id="UP000490939">
    <property type="component" value="Unassembled WGS sequence"/>
</dbReference>
<comment type="caution">
    <text evidence="2">The sequence shown here is derived from an EMBL/GenBank/DDBJ whole genome shotgun (WGS) entry which is preliminary data.</text>
</comment>
<sequence>MKADSSFHSSITSLATPAVGFKKHWTRGISHSTILIKIPKPNDSPLLMDQQALELVAIDKLERFDFELIAIELIDIKLIASKLIASKLIDSKLIDSKLIDSKPIDSKPIDSKLVDSKPIDSKLIDSKLIDSKLLAHPSNIHQPWQLHYRCSQTPTGADQAPTIPRRNPNQRWCASNVEPESGA</sequence>
<proteinExistence type="predicted"/>
<keyword evidence="3" id="KW-1185">Reference proteome</keyword>
<gene>
    <name evidence="2" type="ORF">EG327_001542</name>
</gene>
<organism evidence="2 3">
    <name type="scientific">Venturia inaequalis</name>
    <name type="common">Apple scab fungus</name>
    <dbReference type="NCBI Taxonomy" id="5025"/>
    <lineage>
        <taxon>Eukaryota</taxon>
        <taxon>Fungi</taxon>
        <taxon>Dikarya</taxon>
        <taxon>Ascomycota</taxon>
        <taxon>Pezizomycotina</taxon>
        <taxon>Dothideomycetes</taxon>
        <taxon>Pleosporomycetidae</taxon>
        <taxon>Venturiales</taxon>
        <taxon>Venturiaceae</taxon>
        <taxon>Venturia</taxon>
    </lineage>
</organism>